<proteinExistence type="predicted"/>
<dbReference type="OrthoDB" id="1340494at2"/>
<accession>A0A1W1Z3K4</accession>
<feature type="transmembrane region" description="Helical" evidence="2">
    <location>
        <begin position="123"/>
        <end position="142"/>
    </location>
</feature>
<dbReference type="STRING" id="1434700.SAMN06296427_102128"/>
<dbReference type="RefSeq" id="WP_084016227.1">
    <property type="nucleotide sequence ID" value="NZ_FWXS01000002.1"/>
</dbReference>
<evidence type="ECO:0000313" key="4">
    <source>
        <dbReference type="Proteomes" id="UP000192393"/>
    </source>
</evidence>
<evidence type="ECO:0000256" key="1">
    <source>
        <dbReference type="SAM" id="Coils"/>
    </source>
</evidence>
<keyword evidence="1" id="KW-0175">Coiled coil</keyword>
<name>A0A1W1Z3K4_9FLAO</name>
<sequence length="244" mass="27934">MSTEEDEEKAEFEKEIKELVRLVVEKAKKESMGSTKNAWGNFIEENSELGYKTFTRMYDRYILGDETKSIPLLYSLDSASVFIGYNSFAEFYNKIFPKEKPTEIKIGEEFTGKKVSIKSKNKFKTAIFGLGVATLGLGYFGISAYNQPQCMYWKGNSYEKVDCAEIIHPNAQIIPIDERLLEYLHKIEVSDTTTFFEAGKPIVWYLKVDGIIEFYSADGKHPINGKDLKPVTPYIIDKYIIANK</sequence>
<keyword evidence="4" id="KW-1185">Reference proteome</keyword>
<keyword evidence="2" id="KW-1133">Transmembrane helix</keyword>
<gene>
    <name evidence="3" type="ORF">SAMN06296427_102128</name>
</gene>
<reference evidence="4" key="1">
    <citation type="submission" date="2017-04" db="EMBL/GenBank/DDBJ databases">
        <authorList>
            <person name="Varghese N."/>
            <person name="Submissions S."/>
        </authorList>
    </citation>
    <scope>NUCLEOTIDE SEQUENCE [LARGE SCALE GENOMIC DNA]</scope>
    <source>
        <strain evidence="4">CGMCC 1.12708</strain>
    </source>
</reference>
<dbReference type="EMBL" id="FWXS01000002">
    <property type="protein sequence ID" value="SMC42538.1"/>
    <property type="molecule type" value="Genomic_DNA"/>
</dbReference>
<organism evidence="3 4">
    <name type="scientific">Moheibacter sediminis</name>
    <dbReference type="NCBI Taxonomy" id="1434700"/>
    <lineage>
        <taxon>Bacteria</taxon>
        <taxon>Pseudomonadati</taxon>
        <taxon>Bacteroidota</taxon>
        <taxon>Flavobacteriia</taxon>
        <taxon>Flavobacteriales</taxon>
        <taxon>Weeksellaceae</taxon>
        <taxon>Moheibacter</taxon>
    </lineage>
</organism>
<keyword evidence="2" id="KW-0812">Transmembrane</keyword>
<feature type="coiled-coil region" evidence="1">
    <location>
        <begin position="2"/>
        <end position="29"/>
    </location>
</feature>
<evidence type="ECO:0000256" key="2">
    <source>
        <dbReference type="SAM" id="Phobius"/>
    </source>
</evidence>
<keyword evidence="2" id="KW-0472">Membrane</keyword>
<dbReference type="AlphaFoldDB" id="A0A1W1Z3K4"/>
<protein>
    <submittedName>
        <fullName evidence="3">Uncharacterized protein</fullName>
    </submittedName>
</protein>
<evidence type="ECO:0000313" key="3">
    <source>
        <dbReference type="EMBL" id="SMC42538.1"/>
    </source>
</evidence>
<dbReference type="Proteomes" id="UP000192393">
    <property type="component" value="Unassembled WGS sequence"/>
</dbReference>